<dbReference type="NCBIfam" id="NF009308">
    <property type="entry name" value="PRK12665.1"/>
    <property type="match status" value="1"/>
</dbReference>
<evidence type="ECO:0000256" key="1">
    <source>
        <dbReference type="ARBA" id="ARBA00004651"/>
    </source>
</evidence>
<dbReference type="PRINTS" id="PR01437">
    <property type="entry name" value="NUOXDRDTASE4"/>
</dbReference>
<dbReference type="InterPro" id="IPR003918">
    <property type="entry name" value="NADH_UbQ_OxRdtase"/>
</dbReference>
<dbReference type="GO" id="GO:0042773">
    <property type="term" value="P:ATP synthesis coupled electron transport"/>
    <property type="evidence" value="ECO:0007669"/>
    <property type="project" value="InterPro"/>
</dbReference>
<comment type="similarity">
    <text evidence="2">Belongs to the CPA3 antiporters (TC 2.A.63) subunit D family.</text>
</comment>
<keyword evidence="5 8" id="KW-1133">Transmembrane helix</keyword>
<keyword evidence="3" id="KW-1003">Cell membrane</keyword>
<dbReference type="InterPro" id="IPR001750">
    <property type="entry name" value="ND/Mrp_TM"/>
</dbReference>
<evidence type="ECO:0000256" key="6">
    <source>
        <dbReference type="ARBA" id="ARBA00023136"/>
    </source>
</evidence>
<evidence type="ECO:0000256" key="3">
    <source>
        <dbReference type="ARBA" id="ARBA00022475"/>
    </source>
</evidence>
<feature type="transmembrane region" description="Helical" evidence="8">
    <location>
        <begin position="31"/>
        <end position="51"/>
    </location>
</feature>
<feature type="transmembrane region" description="Helical" evidence="8">
    <location>
        <begin position="271"/>
        <end position="290"/>
    </location>
</feature>
<feature type="transmembrane region" description="Helical" evidence="8">
    <location>
        <begin position="237"/>
        <end position="256"/>
    </location>
</feature>
<evidence type="ECO:0000256" key="5">
    <source>
        <dbReference type="ARBA" id="ARBA00022989"/>
    </source>
</evidence>
<proteinExistence type="inferred from homology"/>
<comment type="subcellular location">
    <subcellularLocation>
        <location evidence="1">Cell membrane</location>
        <topology evidence="1">Multi-pass membrane protein</topology>
    </subcellularLocation>
    <subcellularLocation>
        <location evidence="7">Membrane</location>
        <topology evidence="7">Multi-pass membrane protein</topology>
    </subcellularLocation>
</comment>
<comment type="caution">
    <text evidence="10">The sequence shown here is derived from an EMBL/GenBank/DDBJ whole genome shotgun (WGS) entry which is preliminary data.</text>
</comment>
<feature type="transmembrane region" description="Helical" evidence="8">
    <location>
        <begin position="6"/>
        <end position="24"/>
    </location>
</feature>
<sequence length="495" mass="51659">MNALLPMPIVLPLLGAALSIMAFRHRSVQRMISLAVLSSTATISCILLIQADTSGPVVAQMSGWPAPFGITLIADRLAGIMLAVAAVMLISVLVYAIGQPGAERNHGAFHPVYLVLSAGVAAAFLTGDLFNLFVAFEMMLTASYVLLTLGGGREQIRSGMTYVVISLVASALFLTSLALIYSATGTVNMAQLAERFGDLPNGVRLAFGLLLFVVFGIKAALFPLFSWLPDSYPTAPSPITAVFAGLLTKVGVYAIIRTQTLFLDPGTRPGTLILVVASITMLVGVLGAIAQDDIPRILSFHIVSQIGYMIMGLGLFTVAGLAGALLYVIHHIIVKTTLFLTAGLVEVRAGSGRLAAIGGVSRAFPVLGLLFLLPALSLAGIPPLSGFVAKFALVEAGLSSAQYAVVAVSILVSLLTLFSMTKIWGGAFWGEVQLTDEAGDPDDPPKGLGVMYLSVGFLVVLSLVVAIAAGPLYNLSARAADELLTPGQYVSEVLG</sequence>
<feature type="transmembrane region" description="Helical" evidence="8">
    <location>
        <begin position="108"/>
        <end position="126"/>
    </location>
</feature>
<keyword evidence="6 8" id="KW-0472">Membrane</keyword>
<dbReference type="PANTHER" id="PTHR42703">
    <property type="entry name" value="NADH DEHYDROGENASE"/>
    <property type="match status" value="1"/>
</dbReference>
<dbReference type="InterPro" id="IPR050586">
    <property type="entry name" value="CPA3_Na-H_Antiporter_D"/>
</dbReference>
<feature type="transmembrane region" description="Helical" evidence="8">
    <location>
        <begin position="77"/>
        <end position="96"/>
    </location>
</feature>
<feature type="transmembrane region" description="Helical" evidence="8">
    <location>
        <begin position="302"/>
        <end position="329"/>
    </location>
</feature>
<evidence type="ECO:0000313" key="11">
    <source>
        <dbReference type="Proteomes" id="UP000727993"/>
    </source>
</evidence>
<feature type="transmembrane region" description="Helical" evidence="8">
    <location>
        <begin position="449"/>
        <end position="473"/>
    </location>
</feature>
<dbReference type="PANTHER" id="PTHR42703:SF1">
    <property type="entry name" value="NA(+)_H(+) ANTIPORTER SUBUNIT D1"/>
    <property type="match status" value="1"/>
</dbReference>
<accession>A0A936TEK9</accession>
<dbReference type="EMBL" id="JADJZA010000006">
    <property type="protein sequence ID" value="MBK9296804.1"/>
    <property type="molecule type" value="Genomic_DNA"/>
</dbReference>
<feature type="transmembrane region" description="Helical" evidence="8">
    <location>
        <begin position="203"/>
        <end position="225"/>
    </location>
</feature>
<dbReference type="GO" id="GO:0005886">
    <property type="term" value="C:plasma membrane"/>
    <property type="evidence" value="ECO:0007669"/>
    <property type="project" value="UniProtKB-SubCell"/>
</dbReference>
<feature type="transmembrane region" description="Helical" evidence="8">
    <location>
        <begin position="369"/>
        <end position="393"/>
    </location>
</feature>
<feature type="transmembrane region" description="Helical" evidence="8">
    <location>
        <begin position="405"/>
        <end position="429"/>
    </location>
</feature>
<dbReference type="Proteomes" id="UP000727993">
    <property type="component" value="Unassembled WGS sequence"/>
</dbReference>
<gene>
    <name evidence="10" type="ORF">IPN02_08170</name>
</gene>
<dbReference type="GO" id="GO:0008137">
    <property type="term" value="F:NADH dehydrogenase (ubiquinone) activity"/>
    <property type="evidence" value="ECO:0007669"/>
    <property type="project" value="InterPro"/>
</dbReference>
<dbReference type="AlphaFoldDB" id="A0A936TEK9"/>
<feature type="domain" description="NADH:quinone oxidoreductase/Mrp antiporter transmembrane" evidence="9">
    <location>
        <begin position="127"/>
        <end position="416"/>
    </location>
</feature>
<dbReference type="Pfam" id="PF00361">
    <property type="entry name" value="Proton_antipo_M"/>
    <property type="match status" value="1"/>
</dbReference>
<evidence type="ECO:0000313" key="10">
    <source>
        <dbReference type="EMBL" id="MBK9296804.1"/>
    </source>
</evidence>
<evidence type="ECO:0000256" key="2">
    <source>
        <dbReference type="ARBA" id="ARBA00005346"/>
    </source>
</evidence>
<evidence type="ECO:0000256" key="7">
    <source>
        <dbReference type="RuleBase" id="RU000320"/>
    </source>
</evidence>
<evidence type="ECO:0000256" key="8">
    <source>
        <dbReference type="SAM" id="Phobius"/>
    </source>
</evidence>
<feature type="transmembrane region" description="Helical" evidence="8">
    <location>
        <begin position="162"/>
        <end position="183"/>
    </location>
</feature>
<keyword evidence="4 7" id="KW-0812">Transmembrane</keyword>
<organism evidence="10 11">
    <name type="scientific">Candidatus Neomicrothrix subdominans</name>
    <dbReference type="NCBI Taxonomy" id="2954438"/>
    <lineage>
        <taxon>Bacteria</taxon>
        <taxon>Bacillati</taxon>
        <taxon>Actinomycetota</taxon>
        <taxon>Acidimicrobiia</taxon>
        <taxon>Acidimicrobiales</taxon>
        <taxon>Microthrixaceae</taxon>
        <taxon>Candidatus Neomicrothrix</taxon>
    </lineage>
</organism>
<reference evidence="10 11" key="1">
    <citation type="submission" date="2020-10" db="EMBL/GenBank/DDBJ databases">
        <title>Connecting structure to function with the recovery of over 1000 high-quality activated sludge metagenome-assembled genomes encoding full-length rRNA genes using long-read sequencing.</title>
        <authorList>
            <person name="Singleton C.M."/>
            <person name="Petriglieri F."/>
            <person name="Kristensen J.M."/>
            <person name="Kirkegaard R.H."/>
            <person name="Michaelsen T.Y."/>
            <person name="Andersen M.H."/>
            <person name="Karst S.M."/>
            <person name="Dueholm M.S."/>
            <person name="Nielsen P.H."/>
            <person name="Albertsen M."/>
        </authorList>
    </citation>
    <scope>NUCLEOTIDE SEQUENCE [LARGE SCALE GENOMIC DNA]</scope>
    <source>
        <strain evidence="10">Lyne_18-Q3-R50-59_MAXAC.006</strain>
    </source>
</reference>
<protein>
    <submittedName>
        <fullName evidence="10">Na+/H+ antiporter subunit D</fullName>
    </submittedName>
</protein>
<evidence type="ECO:0000256" key="4">
    <source>
        <dbReference type="ARBA" id="ARBA00022692"/>
    </source>
</evidence>
<name>A0A936TEK9_9ACTN</name>
<evidence type="ECO:0000259" key="9">
    <source>
        <dbReference type="Pfam" id="PF00361"/>
    </source>
</evidence>